<dbReference type="Gene3D" id="2.120.10.30">
    <property type="entry name" value="TolB, C-terminal domain"/>
    <property type="match status" value="1"/>
</dbReference>
<evidence type="ECO:0000256" key="3">
    <source>
        <dbReference type="ARBA" id="ARBA00022525"/>
    </source>
</evidence>
<dbReference type="SUPFAM" id="SSF53474">
    <property type="entry name" value="alpha/beta-Hydrolases"/>
    <property type="match status" value="1"/>
</dbReference>
<dbReference type="InterPro" id="IPR011659">
    <property type="entry name" value="WD40"/>
</dbReference>
<dbReference type="AlphaFoldDB" id="A0A7C8MFX5"/>
<comment type="caution">
    <text evidence="11">The sequence shown here is derived from an EMBL/GenBank/DDBJ whole genome shotgun (WGS) entry which is preliminary data.</text>
</comment>
<keyword evidence="4" id="KW-0645">Protease</keyword>
<dbReference type="InterPro" id="IPR001375">
    <property type="entry name" value="Peptidase_S9_cat"/>
</dbReference>
<dbReference type="PANTHER" id="PTHR42776:SF11">
    <property type="entry name" value="DIPEPTIDYL-PEPTIDASE 5-RELATED"/>
    <property type="match status" value="1"/>
</dbReference>
<dbReference type="InterPro" id="IPR029058">
    <property type="entry name" value="AB_hydrolase_fold"/>
</dbReference>
<comment type="similarity">
    <text evidence="2">Belongs to the peptidase S9C family.</text>
</comment>
<keyword evidence="5" id="KW-0732">Signal</keyword>
<evidence type="ECO:0000256" key="8">
    <source>
        <dbReference type="ARBA" id="ARBA00023180"/>
    </source>
</evidence>
<dbReference type="PANTHER" id="PTHR42776">
    <property type="entry name" value="SERINE PEPTIDASE S9 FAMILY MEMBER"/>
    <property type="match status" value="1"/>
</dbReference>
<evidence type="ECO:0000256" key="4">
    <source>
        <dbReference type="ARBA" id="ARBA00022670"/>
    </source>
</evidence>
<keyword evidence="12" id="KW-1185">Reference proteome</keyword>
<dbReference type="SUPFAM" id="SSF82171">
    <property type="entry name" value="DPP6 N-terminal domain-like"/>
    <property type="match status" value="1"/>
</dbReference>
<name>A0A7C8MFX5_9PLEO</name>
<dbReference type="Gene3D" id="3.40.50.1820">
    <property type="entry name" value="alpha/beta hydrolase"/>
    <property type="match status" value="1"/>
</dbReference>
<evidence type="ECO:0000313" key="11">
    <source>
        <dbReference type="EMBL" id="KAF2875941.1"/>
    </source>
</evidence>
<protein>
    <recommendedName>
        <fullName evidence="9">Dipeptidyl-peptidase V</fullName>
    </recommendedName>
</protein>
<keyword evidence="8" id="KW-0325">Glycoprotein</keyword>
<evidence type="ECO:0000313" key="12">
    <source>
        <dbReference type="Proteomes" id="UP000481861"/>
    </source>
</evidence>
<dbReference type="Pfam" id="PF07676">
    <property type="entry name" value="PD40"/>
    <property type="match status" value="1"/>
</dbReference>
<dbReference type="OrthoDB" id="416344at2759"/>
<dbReference type="GO" id="GO:0004252">
    <property type="term" value="F:serine-type endopeptidase activity"/>
    <property type="evidence" value="ECO:0007669"/>
    <property type="project" value="TreeGrafter"/>
</dbReference>
<dbReference type="GO" id="GO:0006508">
    <property type="term" value="P:proteolysis"/>
    <property type="evidence" value="ECO:0007669"/>
    <property type="project" value="UniProtKB-KW"/>
</dbReference>
<evidence type="ECO:0000256" key="5">
    <source>
        <dbReference type="ARBA" id="ARBA00022729"/>
    </source>
</evidence>
<keyword evidence="7" id="KW-0720">Serine protease</keyword>
<comment type="subcellular location">
    <subcellularLocation>
        <location evidence="1">Secreted</location>
    </subcellularLocation>
</comment>
<reference evidence="11 12" key="1">
    <citation type="submission" date="2020-01" db="EMBL/GenBank/DDBJ databases">
        <authorList>
            <consortium name="DOE Joint Genome Institute"/>
            <person name="Haridas S."/>
            <person name="Albert R."/>
            <person name="Binder M."/>
            <person name="Bloem J."/>
            <person name="Labutti K."/>
            <person name="Salamov A."/>
            <person name="Andreopoulos B."/>
            <person name="Baker S.E."/>
            <person name="Barry K."/>
            <person name="Bills G."/>
            <person name="Bluhm B.H."/>
            <person name="Cannon C."/>
            <person name="Castanera R."/>
            <person name="Culley D.E."/>
            <person name="Daum C."/>
            <person name="Ezra D."/>
            <person name="Gonzalez J.B."/>
            <person name="Henrissat B."/>
            <person name="Kuo A."/>
            <person name="Liang C."/>
            <person name="Lipzen A."/>
            <person name="Lutzoni F."/>
            <person name="Magnuson J."/>
            <person name="Mondo S."/>
            <person name="Nolan M."/>
            <person name="Ohm R."/>
            <person name="Pangilinan J."/>
            <person name="Park H.-J.H."/>
            <person name="Ramirez L."/>
            <person name="Alfaro M."/>
            <person name="Sun H."/>
            <person name="Tritt A."/>
            <person name="Yoshinaga Y."/>
            <person name="Zwiers L.-H.L."/>
            <person name="Turgeon B.G."/>
            <person name="Goodwin S.B."/>
            <person name="Spatafora J.W."/>
            <person name="Crous P.W."/>
            <person name="Grigoriev I.V."/>
        </authorList>
    </citation>
    <scope>NUCLEOTIDE SEQUENCE [LARGE SCALE GENOMIC DNA]</scope>
    <source>
        <strain evidence="11 12">CBS 611.86</strain>
    </source>
</reference>
<feature type="domain" description="Peptidase S9 prolyl oligopeptidase catalytic" evidence="10">
    <location>
        <begin position="524"/>
        <end position="733"/>
    </location>
</feature>
<evidence type="ECO:0000256" key="9">
    <source>
        <dbReference type="ARBA" id="ARBA00032829"/>
    </source>
</evidence>
<evidence type="ECO:0000256" key="1">
    <source>
        <dbReference type="ARBA" id="ARBA00004613"/>
    </source>
</evidence>
<evidence type="ECO:0000259" key="10">
    <source>
        <dbReference type="Pfam" id="PF00326"/>
    </source>
</evidence>
<keyword evidence="6 11" id="KW-0378">Hydrolase</keyword>
<evidence type="ECO:0000256" key="6">
    <source>
        <dbReference type="ARBA" id="ARBA00022801"/>
    </source>
</evidence>
<dbReference type="Proteomes" id="UP000481861">
    <property type="component" value="Unassembled WGS sequence"/>
</dbReference>
<dbReference type="Pfam" id="PF00326">
    <property type="entry name" value="Peptidase_S9"/>
    <property type="match status" value="1"/>
</dbReference>
<accession>A0A7C8MFX5</accession>
<evidence type="ECO:0000256" key="2">
    <source>
        <dbReference type="ARBA" id="ARBA00010040"/>
    </source>
</evidence>
<sequence>MVSCSASFDELLFRLKSLVKACRLQLRNMTWKNMLWAAGLLLGSVKAITTEGMLAAPRRSTANVNPNGEWALFSSTSYNWTTHKSSTTWQLLEVSSGNVTEAPFDSEVSEVVWIGSTNTSILYINGTNEQVPGGVTLYTADVGVEDFSPTLVASLDAPFQGLKAAKTADGSINFVVNTLADWNNGSAYNPELASTPLSSGQLYDANFVRHWDVYIAAERYAVFGGVLAAGEQGLTFNGEVKNLLWGINATVTRPETPVQPNGDQGDYDISPDGSTVAFLTKAPELPKANFTASYIYVVPHDGSAVAVAVNGPGSTAPEAAQGASESPRWSPDSKKLAYAQQDGIYYESDRFKLYVASIDGLKSEITPLAEEWDSSPSGLQWSTDGADLWVTSELYASVRLFLVPHDAEASFVPVNFTGPETTLAEFAILPDGSALVSAASSWTSRIFYTQYPGQAKHVLFTANEVDPELAGLKPDSVSNFWYEGGDGAMIQCFVFYPTDFDPSKKYPLAFIVHGGPQSTQGDNWSTRWNLRLWADQGFVVTSPQFTGSPSYGQNFTDAIQGNWGGTPYRDLEKLYEYLEANVSYVDTKNAIAAGASYGGFMMNWIQGHPLGRKFRALVSHDGKVNQIGSYGTDELWFVRRDQNGTIWNDRPNFERWDPLAHAANFSTPQFVVHNDLDYRLPIAEGVMLFNVLQSLGVPSRFLHFADEGHWVLSRENSRVWHGAIFNWIKYWTGREEGLLQEGVIHQ</sequence>
<evidence type="ECO:0000256" key="7">
    <source>
        <dbReference type="ARBA" id="ARBA00022825"/>
    </source>
</evidence>
<keyword evidence="3" id="KW-0964">Secreted</keyword>
<dbReference type="InterPro" id="IPR011042">
    <property type="entry name" value="6-blade_b-propeller_TolB-like"/>
</dbReference>
<dbReference type="FunFam" id="3.40.50.1820:FF:000028">
    <property type="entry name" value="S9 family peptidase"/>
    <property type="match status" value="1"/>
</dbReference>
<organism evidence="11 12">
    <name type="scientific">Massariosphaeria phaeospora</name>
    <dbReference type="NCBI Taxonomy" id="100035"/>
    <lineage>
        <taxon>Eukaryota</taxon>
        <taxon>Fungi</taxon>
        <taxon>Dikarya</taxon>
        <taxon>Ascomycota</taxon>
        <taxon>Pezizomycotina</taxon>
        <taxon>Dothideomycetes</taxon>
        <taxon>Pleosporomycetidae</taxon>
        <taxon>Pleosporales</taxon>
        <taxon>Pleosporales incertae sedis</taxon>
        <taxon>Massariosphaeria</taxon>
    </lineage>
</organism>
<gene>
    <name evidence="11" type="ORF">BDV95DRAFT_286056</name>
</gene>
<dbReference type="GO" id="GO:0005576">
    <property type="term" value="C:extracellular region"/>
    <property type="evidence" value="ECO:0007669"/>
    <property type="project" value="UniProtKB-SubCell"/>
</dbReference>
<proteinExistence type="inferred from homology"/>
<dbReference type="EMBL" id="JAADJZ010000004">
    <property type="protein sequence ID" value="KAF2875941.1"/>
    <property type="molecule type" value="Genomic_DNA"/>
</dbReference>